<organism evidence="3 4">
    <name type="scientific">Skeletonema marinoi</name>
    <dbReference type="NCBI Taxonomy" id="267567"/>
    <lineage>
        <taxon>Eukaryota</taxon>
        <taxon>Sar</taxon>
        <taxon>Stramenopiles</taxon>
        <taxon>Ochrophyta</taxon>
        <taxon>Bacillariophyta</taxon>
        <taxon>Coscinodiscophyceae</taxon>
        <taxon>Thalassiosirophycidae</taxon>
        <taxon>Thalassiosirales</taxon>
        <taxon>Skeletonemataceae</taxon>
        <taxon>Skeletonema</taxon>
        <taxon>Skeletonema marinoi-dohrnii complex</taxon>
    </lineage>
</organism>
<keyword evidence="1" id="KW-1133">Transmembrane helix</keyword>
<dbReference type="InterPro" id="IPR015797">
    <property type="entry name" value="NUDIX_hydrolase-like_dom_sf"/>
</dbReference>
<name>A0AAD8YKS4_9STRA</name>
<evidence type="ECO:0000313" key="4">
    <source>
        <dbReference type="Proteomes" id="UP001224775"/>
    </source>
</evidence>
<keyword evidence="4" id="KW-1185">Reference proteome</keyword>
<feature type="domain" description="Nudix hydrolase" evidence="2">
    <location>
        <begin position="90"/>
        <end position="233"/>
    </location>
</feature>
<sequence>MLYFRLNANYLAAAFVALYFLSRFFFKPSINTVKTHNAPSSSTIYKGTTWWSDRTVAVRTVAETSFARCDIHTVVSEDGQKVFNDWIFLEEVNAVNIVVQTAEGKFVVFKQYKYAVPGETFSPVGGFVDDGEHPWTSAKREVLEELGLGSSATLERVNTNFGNRDDRFRNDPKRMRNVVIDIIQHDAIQPTFDEFDIPEGHIPTSDDPDWVFLGRYRTAVNRGGGFTYLYLLKNAVPLLPNGGSELYAGTGDDEQQSIMHLSVHEVFDFLSQAKFQEVKWTATFALSLLHINNGMPSCCGEQE</sequence>
<dbReference type="Gene3D" id="3.90.79.10">
    <property type="entry name" value="Nucleoside Triphosphate Pyrophosphohydrolase"/>
    <property type="match status" value="1"/>
</dbReference>
<dbReference type="Pfam" id="PF00293">
    <property type="entry name" value="NUDIX"/>
    <property type="match status" value="1"/>
</dbReference>
<protein>
    <recommendedName>
        <fullName evidence="2">Nudix hydrolase domain-containing protein</fullName>
    </recommendedName>
</protein>
<accession>A0AAD8YKS4</accession>
<dbReference type="Proteomes" id="UP001224775">
    <property type="component" value="Unassembled WGS sequence"/>
</dbReference>
<dbReference type="SUPFAM" id="SSF55811">
    <property type="entry name" value="Nudix"/>
    <property type="match status" value="1"/>
</dbReference>
<keyword evidence="1" id="KW-0812">Transmembrane</keyword>
<evidence type="ECO:0000256" key="1">
    <source>
        <dbReference type="SAM" id="Phobius"/>
    </source>
</evidence>
<dbReference type="InterPro" id="IPR000086">
    <property type="entry name" value="NUDIX_hydrolase_dom"/>
</dbReference>
<dbReference type="AlphaFoldDB" id="A0AAD8YKS4"/>
<feature type="transmembrane region" description="Helical" evidence="1">
    <location>
        <begin position="6"/>
        <end position="26"/>
    </location>
</feature>
<proteinExistence type="predicted"/>
<dbReference type="EMBL" id="JATAAI010000002">
    <property type="protein sequence ID" value="KAK1747843.1"/>
    <property type="molecule type" value="Genomic_DNA"/>
</dbReference>
<evidence type="ECO:0000313" key="3">
    <source>
        <dbReference type="EMBL" id="KAK1747843.1"/>
    </source>
</evidence>
<evidence type="ECO:0000259" key="2">
    <source>
        <dbReference type="PROSITE" id="PS51462"/>
    </source>
</evidence>
<keyword evidence="1" id="KW-0472">Membrane</keyword>
<dbReference type="PROSITE" id="PS51462">
    <property type="entry name" value="NUDIX"/>
    <property type="match status" value="1"/>
</dbReference>
<gene>
    <name evidence="3" type="ORF">QTG54_001806</name>
</gene>
<comment type="caution">
    <text evidence="3">The sequence shown here is derived from an EMBL/GenBank/DDBJ whole genome shotgun (WGS) entry which is preliminary data.</text>
</comment>
<reference evidence="3" key="1">
    <citation type="submission" date="2023-06" db="EMBL/GenBank/DDBJ databases">
        <title>Survivors Of The Sea: Transcriptome response of Skeletonema marinoi to long-term dormancy.</title>
        <authorList>
            <person name="Pinder M.I.M."/>
            <person name="Kourtchenko O."/>
            <person name="Robertson E.K."/>
            <person name="Larsson T."/>
            <person name="Maumus F."/>
            <person name="Osuna-Cruz C.M."/>
            <person name="Vancaester E."/>
            <person name="Stenow R."/>
            <person name="Vandepoele K."/>
            <person name="Ploug H."/>
            <person name="Bruchert V."/>
            <person name="Godhe A."/>
            <person name="Topel M."/>
        </authorList>
    </citation>
    <scope>NUCLEOTIDE SEQUENCE</scope>
    <source>
        <strain evidence="3">R05AC</strain>
    </source>
</reference>